<protein>
    <submittedName>
        <fullName evidence="2">Uncharacterized protein</fullName>
    </submittedName>
</protein>
<gene>
    <name evidence="2" type="ORF">KUTeg_000795</name>
</gene>
<keyword evidence="1" id="KW-0472">Membrane</keyword>
<dbReference type="Proteomes" id="UP001217089">
    <property type="component" value="Unassembled WGS sequence"/>
</dbReference>
<dbReference type="EMBL" id="JARBDR010000018">
    <property type="protein sequence ID" value="KAJ8322324.1"/>
    <property type="molecule type" value="Genomic_DNA"/>
</dbReference>
<organism evidence="2 3">
    <name type="scientific">Tegillarca granosa</name>
    <name type="common">Malaysian cockle</name>
    <name type="synonym">Anadara granosa</name>
    <dbReference type="NCBI Taxonomy" id="220873"/>
    <lineage>
        <taxon>Eukaryota</taxon>
        <taxon>Metazoa</taxon>
        <taxon>Spiralia</taxon>
        <taxon>Lophotrochozoa</taxon>
        <taxon>Mollusca</taxon>
        <taxon>Bivalvia</taxon>
        <taxon>Autobranchia</taxon>
        <taxon>Pteriomorphia</taxon>
        <taxon>Arcoida</taxon>
        <taxon>Arcoidea</taxon>
        <taxon>Arcidae</taxon>
        <taxon>Tegillarca</taxon>
    </lineage>
</organism>
<keyword evidence="3" id="KW-1185">Reference proteome</keyword>
<dbReference type="InterPro" id="IPR039782">
    <property type="entry name" value="VPS13B"/>
</dbReference>
<evidence type="ECO:0000256" key="1">
    <source>
        <dbReference type="SAM" id="Phobius"/>
    </source>
</evidence>
<keyword evidence="1" id="KW-0812">Transmembrane</keyword>
<proteinExistence type="predicted"/>
<evidence type="ECO:0000313" key="3">
    <source>
        <dbReference type="Proteomes" id="UP001217089"/>
    </source>
</evidence>
<reference evidence="2 3" key="1">
    <citation type="submission" date="2022-12" db="EMBL/GenBank/DDBJ databases">
        <title>Chromosome-level genome of Tegillarca granosa.</title>
        <authorList>
            <person name="Kim J."/>
        </authorList>
    </citation>
    <scope>NUCLEOTIDE SEQUENCE [LARGE SCALE GENOMIC DNA]</scope>
    <source>
        <strain evidence="2">Teg-2019</strain>
        <tissue evidence="2">Adductor muscle</tissue>
    </source>
</reference>
<keyword evidence="1" id="KW-1133">Transmembrane helix</keyword>
<dbReference type="PANTHER" id="PTHR12517">
    <property type="entry name" value="VACUOLAR PROTEIN SORTING-ASSOCIATED PROTEIN 13B"/>
    <property type="match status" value="1"/>
</dbReference>
<feature type="transmembrane region" description="Helical" evidence="1">
    <location>
        <begin position="33"/>
        <end position="54"/>
    </location>
</feature>
<sequence>MDEFPSIQLSSGNLNAFMEHRNNFNPTIKNWEIYIHEIYGLFLLIIVVPSVLLLNMEGIVASDDPGLLDWFSYTPSQNVIPSDAGGEKSSVKVDIEIAKAAVPLQRNISQVSVISDGSLSRSHTETLIKTRSVSRTIMEGNKETTQEAKVVSVWGKKLATLFPYIRMLQLQVDVKRSVAFLSPSRLPLIEPDMCIPRNYLTALSQGLDTEAIVICLPQICVHSSGLKPVSAIQEIPIQSLEGSLVGRRYIL</sequence>
<name>A0ABQ9FYM3_TEGGR</name>
<comment type="caution">
    <text evidence="2">The sequence shown here is derived from an EMBL/GenBank/DDBJ whole genome shotgun (WGS) entry which is preliminary data.</text>
</comment>
<accession>A0ABQ9FYM3</accession>
<dbReference type="PANTHER" id="PTHR12517:SF0">
    <property type="entry name" value="INTERMEMBRANE LIPID TRANSFER PROTEIN VPS13B"/>
    <property type="match status" value="1"/>
</dbReference>
<evidence type="ECO:0000313" key="2">
    <source>
        <dbReference type="EMBL" id="KAJ8322324.1"/>
    </source>
</evidence>